<name>A0AA85F534_9TREM</name>
<dbReference type="Gene3D" id="4.10.280.10">
    <property type="entry name" value="Helix-loop-helix DNA-binding domain"/>
    <property type="match status" value="1"/>
</dbReference>
<dbReference type="AlphaFoldDB" id="A0AA85F534"/>
<accession>A0AA85F534</accession>
<feature type="compositionally biased region" description="Polar residues" evidence="1">
    <location>
        <begin position="1"/>
        <end position="19"/>
    </location>
</feature>
<dbReference type="InterPro" id="IPR036638">
    <property type="entry name" value="HLH_DNA-bd_sf"/>
</dbReference>
<dbReference type="GO" id="GO:0046983">
    <property type="term" value="F:protein dimerization activity"/>
    <property type="evidence" value="ECO:0007669"/>
    <property type="project" value="InterPro"/>
</dbReference>
<feature type="region of interest" description="Disordered" evidence="1">
    <location>
        <begin position="306"/>
        <end position="327"/>
    </location>
</feature>
<organism evidence="2 3">
    <name type="scientific">Schistosoma rodhaini</name>
    <dbReference type="NCBI Taxonomy" id="6188"/>
    <lineage>
        <taxon>Eukaryota</taxon>
        <taxon>Metazoa</taxon>
        <taxon>Spiralia</taxon>
        <taxon>Lophotrochozoa</taxon>
        <taxon>Platyhelminthes</taxon>
        <taxon>Trematoda</taxon>
        <taxon>Digenea</taxon>
        <taxon>Strigeidida</taxon>
        <taxon>Schistosomatoidea</taxon>
        <taxon>Schistosomatidae</taxon>
        <taxon>Schistosoma</taxon>
    </lineage>
</organism>
<keyword evidence="2" id="KW-1185">Reference proteome</keyword>
<reference evidence="2" key="1">
    <citation type="submission" date="2022-06" db="EMBL/GenBank/DDBJ databases">
        <authorList>
            <person name="Berger JAMES D."/>
            <person name="Berger JAMES D."/>
        </authorList>
    </citation>
    <scope>NUCLEOTIDE SEQUENCE [LARGE SCALE GENOMIC DNA]</scope>
</reference>
<feature type="region of interest" description="Disordered" evidence="1">
    <location>
        <begin position="129"/>
        <end position="148"/>
    </location>
</feature>
<dbReference type="WBParaSite" id="SRDH1_34630.1">
    <property type="protein sequence ID" value="SRDH1_34630.1"/>
    <property type="gene ID" value="SRDH1_34630"/>
</dbReference>
<evidence type="ECO:0000313" key="3">
    <source>
        <dbReference type="WBParaSite" id="SRDH1_34630.1"/>
    </source>
</evidence>
<feature type="region of interest" description="Disordered" evidence="1">
    <location>
        <begin position="1"/>
        <end position="36"/>
    </location>
</feature>
<evidence type="ECO:0000313" key="2">
    <source>
        <dbReference type="Proteomes" id="UP000050792"/>
    </source>
</evidence>
<dbReference type="Proteomes" id="UP000050792">
    <property type="component" value="Unassembled WGS sequence"/>
</dbReference>
<proteinExistence type="predicted"/>
<reference evidence="3" key="2">
    <citation type="submission" date="2023-11" db="UniProtKB">
        <authorList>
            <consortium name="WormBaseParasite"/>
        </authorList>
    </citation>
    <scope>IDENTIFICATION</scope>
</reference>
<dbReference type="SUPFAM" id="SSF47459">
    <property type="entry name" value="HLH, helix-loop-helix DNA-binding domain"/>
    <property type="match status" value="1"/>
</dbReference>
<evidence type="ECO:0000256" key="1">
    <source>
        <dbReference type="SAM" id="MobiDB-lite"/>
    </source>
</evidence>
<evidence type="ECO:0008006" key="4">
    <source>
        <dbReference type="Google" id="ProtNLM"/>
    </source>
</evidence>
<sequence>MNMNDCQTTMFSPSQTSTHNVHDKCKAQKHGRQSKLPLEYRDQTRRLKKQNLERRRRACISDKMNALHNLAMNLIGKDPTEYHKIEKTDILNICHSVFKNVVAIVSEQPDILERVHELRDKFSDKLISDHSNASKNKQNINNNKNNNSNDKFDLNTYISYNHPLKMYSHDHSNDYDINRQWNSLNTSISNDTSSQSTDHNSSSQYFNVKLHSTPLTSMKILKTSTDNYNIQPVVTTSYSQSLDSGIEDTVNTQLNISYKSQPINCTPSPQLLHMSQRIFKQNPYNINQPVENEVCEQIIDLSFKKQKQTNHHHHHDEEIHQTKAEQNVWRPYLD</sequence>
<protein>
    <recommendedName>
        <fullName evidence="4">BHLH domain-containing protein</fullName>
    </recommendedName>
</protein>
<feature type="compositionally biased region" description="Low complexity" evidence="1">
    <location>
        <begin position="131"/>
        <end position="148"/>
    </location>
</feature>